<accession>A0A0B7MUS4</accession>
<dbReference type="PROSITE" id="PS50850">
    <property type="entry name" value="MFS"/>
    <property type="match status" value="1"/>
</dbReference>
<dbReference type="SUPFAM" id="SSF103473">
    <property type="entry name" value="MFS general substrate transporter"/>
    <property type="match status" value="1"/>
</dbReference>
<keyword evidence="4 5" id="KW-0472">Membrane</keyword>
<dbReference type="PANTHER" id="PTHR23502">
    <property type="entry name" value="MAJOR FACILITATOR SUPERFAMILY"/>
    <property type="match status" value="1"/>
</dbReference>
<dbReference type="Gene3D" id="1.20.1720.10">
    <property type="entry name" value="Multidrug resistance protein D"/>
    <property type="match status" value="1"/>
</dbReference>
<evidence type="ECO:0000313" key="8">
    <source>
        <dbReference type="Proteomes" id="UP000054107"/>
    </source>
</evidence>
<feature type="transmembrane region" description="Helical" evidence="5">
    <location>
        <begin position="104"/>
        <end position="126"/>
    </location>
</feature>
<feature type="transmembrane region" description="Helical" evidence="5">
    <location>
        <begin position="410"/>
        <end position="431"/>
    </location>
</feature>
<dbReference type="GO" id="GO:0022857">
    <property type="term" value="F:transmembrane transporter activity"/>
    <property type="evidence" value="ECO:0007669"/>
    <property type="project" value="InterPro"/>
</dbReference>
<dbReference type="STRING" id="35722.A0A0B7MUS4"/>
<name>A0A0B7MUS4_9FUNG</name>
<evidence type="ECO:0000256" key="4">
    <source>
        <dbReference type="ARBA" id="ARBA00023136"/>
    </source>
</evidence>
<dbReference type="CDD" id="cd17323">
    <property type="entry name" value="MFS_Tpo1_MDR_like"/>
    <property type="match status" value="1"/>
</dbReference>
<organism evidence="7 8">
    <name type="scientific">Parasitella parasitica</name>
    <dbReference type="NCBI Taxonomy" id="35722"/>
    <lineage>
        <taxon>Eukaryota</taxon>
        <taxon>Fungi</taxon>
        <taxon>Fungi incertae sedis</taxon>
        <taxon>Mucoromycota</taxon>
        <taxon>Mucoromycotina</taxon>
        <taxon>Mucoromycetes</taxon>
        <taxon>Mucorales</taxon>
        <taxon>Mucorineae</taxon>
        <taxon>Mucoraceae</taxon>
        <taxon>Parasitella</taxon>
    </lineage>
</organism>
<dbReference type="OrthoDB" id="3936150at2759"/>
<evidence type="ECO:0000313" key="7">
    <source>
        <dbReference type="EMBL" id="CEP09811.1"/>
    </source>
</evidence>
<protein>
    <recommendedName>
        <fullName evidence="6">Major facilitator superfamily (MFS) profile domain-containing protein</fullName>
    </recommendedName>
</protein>
<feature type="transmembrane region" description="Helical" evidence="5">
    <location>
        <begin position="171"/>
        <end position="197"/>
    </location>
</feature>
<gene>
    <name evidence="7" type="primary">PARPA_03365.1 scaffold 7264</name>
</gene>
<feature type="transmembrane region" description="Helical" evidence="5">
    <location>
        <begin position="324"/>
        <end position="349"/>
    </location>
</feature>
<dbReference type="GO" id="GO:0005886">
    <property type="term" value="C:plasma membrane"/>
    <property type="evidence" value="ECO:0007669"/>
    <property type="project" value="TreeGrafter"/>
</dbReference>
<evidence type="ECO:0000256" key="5">
    <source>
        <dbReference type="SAM" id="Phobius"/>
    </source>
</evidence>
<evidence type="ECO:0000259" key="6">
    <source>
        <dbReference type="PROSITE" id="PS50850"/>
    </source>
</evidence>
<dbReference type="AlphaFoldDB" id="A0A0B7MUS4"/>
<dbReference type="Pfam" id="PF07690">
    <property type="entry name" value="MFS_1"/>
    <property type="match status" value="1"/>
</dbReference>
<dbReference type="InterPro" id="IPR011701">
    <property type="entry name" value="MFS"/>
</dbReference>
<feature type="transmembrane region" description="Helical" evidence="5">
    <location>
        <begin position="264"/>
        <end position="282"/>
    </location>
</feature>
<evidence type="ECO:0000256" key="3">
    <source>
        <dbReference type="ARBA" id="ARBA00022989"/>
    </source>
</evidence>
<comment type="subcellular location">
    <subcellularLocation>
        <location evidence="1">Membrane</location>
        <topology evidence="1">Multi-pass membrane protein</topology>
    </subcellularLocation>
</comment>
<feature type="transmembrane region" description="Helical" evidence="5">
    <location>
        <begin position="472"/>
        <end position="493"/>
    </location>
</feature>
<proteinExistence type="predicted"/>
<keyword evidence="3 5" id="KW-1133">Transmembrane helix</keyword>
<dbReference type="PANTHER" id="PTHR23502:SF5">
    <property type="entry name" value="QUINIDINE RESISTANCE PROTEIN 3"/>
    <property type="match status" value="1"/>
</dbReference>
<feature type="transmembrane region" description="Helical" evidence="5">
    <location>
        <begin position="505"/>
        <end position="528"/>
    </location>
</feature>
<feature type="transmembrane region" description="Helical" evidence="5">
    <location>
        <begin position="361"/>
        <end position="389"/>
    </location>
</feature>
<feature type="domain" description="Major facilitator superfamily (MFS) profile" evidence="6">
    <location>
        <begin position="104"/>
        <end position="529"/>
    </location>
</feature>
<dbReference type="InterPro" id="IPR020846">
    <property type="entry name" value="MFS_dom"/>
</dbReference>
<reference evidence="7 8" key="1">
    <citation type="submission" date="2014-09" db="EMBL/GenBank/DDBJ databases">
        <authorList>
            <person name="Ellenberger Sabrina"/>
        </authorList>
    </citation>
    <scope>NUCLEOTIDE SEQUENCE [LARGE SCALE GENOMIC DNA]</scope>
    <source>
        <strain evidence="7 8">CBS 412.66</strain>
    </source>
</reference>
<keyword evidence="2 5" id="KW-0812">Transmembrane</keyword>
<evidence type="ECO:0000256" key="2">
    <source>
        <dbReference type="ARBA" id="ARBA00022692"/>
    </source>
</evidence>
<feature type="transmembrane region" description="Helical" evidence="5">
    <location>
        <begin position="138"/>
        <end position="159"/>
    </location>
</feature>
<sequence length="587" mass="64125">MANQSDRPAEDDKQLQCTELGDCSHHKVDSASLKSIPKKHGNICPSALKKYHYDEDDRFTSASTVYHHGQRRFGALTTFFSHLMGDIYSDDNPKNYSKLKKNTIIMIVALSGISGPIGSMIYMPGLTQIQASLNTSTAVINGSVSAYVIFTGVAPLFWASMSDTYGRKPMYVYSLIISIIASILCAVSRNAAMLIVFRALQAVGSSSGQTLGAGVIADTIELADRGKAYGVFYIGFVHELFECPVIGPTVGGALCQYLGWQSTFYFLAIVGIALLLMVLSLLPETVRRKRIEMLSSDENNQEIVRQTENFQALRNMKTAFAPMLIMLGDPTIIVITLYSTVIFSCLYFLTPTITETFEKIYGYTSTVVGLCYLVFGFGLMCGSVISGRYSDYIIRKLRENKGPGMVYPELRLRAAFPSFVLIPAGYLIYAWTTEEGVGVYAPLIGLFVYALGQMSAFTPTSVYLVDSKPGRSASAVAINNCVRSITAAIATIFSSQCMEAAGTGVLFTILAAVNVANCFTLVAVMVWGKKWREKFEERTSTGTPPFAAANTYPSNDKEASVVFDGDGDVDSEFDVELAIVHSRMSQM</sequence>
<feature type="transmembrane region" description="Helical" evidence="5">
    <location>
        <begin position="443"/>
        <end position="465"/>
    </location>
</feature>
<dbReference type="InterPro" id="IPR036259">
    <property type="entry name" value="MFS_trans_sf"/>
</dbReference>
<keyword evidence="8" id="KW-1185">Reference proteome</keyword>
<evidence type="ECO:0000256" key="1">
    <source>
        <dbReference type="ARBA" id="ARBA00004141"/>
    </source>
</evidence>
<dbReference type="EMBL" id="LN722203">
    <property type="protein sequence ID" value="CEP09811.1"/>
    <property type="molecule type" value="Genomic_DNA"/>
</dbReference>
<dbReference type="Proteomes" id="UP000054107">
    <property type="component" value="Unassembled WGS sequence"/>
</dbReference>